<evidence type="ECO:0000313" key="1">
    <source>
        <dbReference type="EMBL" id="ORD94723.1"/>
    </source>
</evidence>
<name>A0A1X0Q5Y3_9MICR</name>
<proteinExistence type="predicted"/>
<sequence>MKLVFSREKFILIDDVLRGNKNLSKSIENSAKQAEKNKEEINKNRIDIKYDIGDLILIKNENCSKLDERFRGPFEVLEVYENSLKVINENSKEERVNIKRVSPFKKGEDVMVDVTYLKQNNFKRNINSKLSK</sequence>
<dbReference type="EMBL" id="LTAI01001736">
    <property type="protein sequence ID" value="ORD94723.1"/>
    <property type="molecule type" value="Genomic_DNA"/>
</dbReference>
<dbReference type="VEuPathDB" id="MicrosporidiaDB:A0H76_1254"/>
<dbReference type="VEuPathDB" id="MicrosporidiaDB:HERIO_1443"/>
<organism evidence="1 2">
    <name type="scientific">Hepatospora eriocheir</name>
    <dbReference type="NCBI Taxonomy" id="1081669"/>
    <lineage>
        <taxon>Eukaryota</taxon>
        <taxon>Fungi</taxon>
        <taxon>Fungi incertae sedis</taxon>
        <taxon>Microsporidia</taxon>
        <taxon>Hepatosporidae</taxon>
        <taxon>Hepatospora</taxon>
    </lineage>
</organism>
<dbReference type="AlphaFoldDB" id="A0A1X0Q5Y3"/>
<protein>
    <submittedName>
        <fullName evidence="1">Uncharacterized protein</fullName>
    </submittedName>
</protein>
<accession>A0A1X0Q5Y3</accession>
<gene>
    <name evidence="1" type="ORF">A0H76_1254</name>
</gene>
<dbReference type="Gene3D" id="2.30.30.850">
    <property type="match status" value="1"/>
</dbReference>
<evidence type="ECO:0000313" key="2">
    <source>
        <dbReference type="Proteomes" id="UP000192501"/>
    </source>
</evidence>
<comment type="caution">
    <text evidence="1">The sequence shown here is derived from an EMBL/GenBank/DDBJ whole genome shotgun (WGS) entry which is preliminary data.</text>
</comment>
<dbReference type="Proteomes" id="UP000192501">
    <property type="component" value="Unassembled WGS sequence"/>
</dbReference>
<reference evidence="1 2" key="1">
    <citation type="journal article" date="2017" name="Environ. Microbiol.">
        <title>Decay of the glycolytic pathway and adaptation to intranuclear parasitism within Enterocytozoonidae microsporidia.</title>
        <authorList>
            <person name="Wiredu Boakye D."/>
            <person name="Jaroenlak P."/>
            <person name="Prachumwat A."/>
            <person name="Williams T.A."/>
            <person name="Bateman K.S."/>
            <person name="Itsathitphaisarn O."/>
            <person name="Sritunyalucksana K."/>
            <person name="Paszkiewicz K.H."/>
            <person name="Moore K.A."/>
            <person name="Stentiford G.D."/>
            <person name="Williams B.A."/>
        </authorList>
    </citation>
    <scope>NUCLEOTIDE SEQUENCE [LARGE SCALE GENOMIC DNA]</scope>
    <source>
        <strain evidence="2">canceri</strain>
    </source>
</reference>